<evidence type="ECO:0000256" key="7">
    <source>
        <dbReference type="ARBA" id="ARBA00023136"/>
    </source>
</evidence>
<feature type="non-terminal residue" evidence="11">
    <location>
        <position position="480"/>
    </location>
</feature>
<evidence type="ECO:0000313" key="11">
    <source>
        <dbReference type="EMBL" id="KAJ8970705.1"/>
    </source>
</evidence>
<gene>
    <name evidence="11" type="ORF">NQ317_001273</name>
</gene>
<dbReference type="PANTHER" id="PTHR24223:SF415">
    <property type="entry name" value="FI20190P1"/>
    <property type="match status" value="1"/>
</dbReference>
<comment type="caution">
    <text evidence="11">The sequence shown here is derived from an EMBL/GenBank/DDBJ whole genome shotgun (WGS) entry which is preliminary data.</text>
</comment>
<evidence type="ECO:0000256" key="3">
    <source>
        <dbReference type="ARBA" id="ARBA00022692"/>
    </source>
</evidence>
<keyword evidence="3 8" id="KW-0812">Transmembrane</keyword>
<dbReference type="EMBL" id="JAPWTJ010001588">
    <property type="protein sequence ID" value="KAJ8970705.1"/>
    <property type="molecule type" value="Genomic_DNA"/>
</dbReference>
<dbReference type="PANTHER" id="PTHR24223">
    <property type="entry name" value="ATP-BINDING CASSETTE SUB-FAMILY C"/>
    <property type="match status" value="1"/>
</dbReference>
<feature type="transmembrane region" description="Helical" evidence="8">
    <location>
        <begin position="95"/>
        <end position="114"/>
    </location>
</feature>
<dbReference type="SUPFAM" id="SSF90123">
    <property type="entry name" value="ABC transporter transmembrane region"/>
    <property type="match status" value="1"/>
</dbReference>
<name>A0ABQ9J0Y8_9CUCU</name>
<dbReference type="Proteomes" id="UP001162164">
    <property type="component" value="Unassembled WGS sequence"/>
</dbReference>
<feature type="domain" description="ABC transporter" evidence="9">
    <location>
        <begin position="282"/>
        <end position="470"/>
    </location>
</feature>
<evidence type="ECO:0000259" key="9">
    <source>
        <dbReference type="PROSITE" id="PS50893"/>
    </source>
</evidence>
<sequence>PVVVALYVKLFQEDKSDGTPEKGWVLGSAVVILPFINILFFHHCWIGRHKDSKHHPGNLLKLNHASLAKTNSGQIVNLLSNDVQRLEEVALYLPYIYLTPMVFVGAVFILYGAIGISCVPGLAVMVLESLPLQGILSRIQGKLRLKVANLTDRRIRLINEVITGIKIIKMYAWEIPFQNVIKLSRRLEMNSHHKILLHKGLFSGTSVTHVLLGKQLTADIVFCLAQLFNILQNYMCYSFPLALASYAEANASISRIQEFLLLQEKATVENTNILPDIPCGSIRLSNVTAKWSPHEVVLRDISLEVRPGMLVCILGGVGSGKSSFLQMLLNEMAIFSGKLKSSGKMSYASQEPWLFVSSIKQNILFGQEYIENKYKDIVRVCALEEDLQQFPFGDKTIVGDRVDTGVSKHLFDECILKYLKNKTRILITHHVHLSRYADITVVLDKGKITHVMTKEVILDDLEIITYSEGSNDRVHSTVKE</sequence>
<evidence type="ECO:0000256" key="5">
    <source>
        <dbReference type="ARBA" id="ARBA00022840"/>
    </source>
</evidence>
<evidence type="ECO:0000256" key="8">
    <source>
        <dbReference type="SAM" id="Phobius"/>
    </source>
</evidence>
<organism evidence="11 12">
    <name type="scientific">Molorchus minor</name>
    <dbReference type="NCBI Taxonomy" id="1323400"/>
    <lineage>
        <taxon>Eukaryota</taxon>
        <taxon>Metazoa</taxon>
        <taxon>Ecdysozoa</taxon>
        <taxon>Arthropoda</taxon>
        <taxon>Hexapoda</taxon>
        <taxon>Insecta</taxon>
        <taxon>Pterygota</taxon>
        <taxon>Neoptera</taxon>
        <taxon>Endopterygota</taxon>
        <taxon>Coleoptera</taxon>
        <taxon>Polyphaga</taxon>
        <taxon>Cucujiformia</taxon>
        <taxon>Chrysomeloidea</taxon>
        <taxon>Cerambycidae</taxon>
        <taxon>Lamiinae</taxon>
        <taxon>Monochamini</taxon>
        <taxon>Molorchus</taxon>
    </lineage>
</organism>
<feature type="domain" description="ABC transmembrane type-1" evidence="10">
    <location>
        <begin position="59"/>
        <end position="206"/>
    </location>
</feature>
<dbReference type="PROSITE" id="PS50893">
    <property type="entry name" value="ABC_TRANSPORTER_2"/>
    <property type="match status" value="1"/>
</dbReference>
<dbReference type="InterPro" id="IPR050173">
    <property type="entry name" value="ABC_transporter_C-like"/>
</dbReference>
<keyword evidence="12" id="KW-1185">Reference proteome</keyword>
<dbReference type="InterPro" id="IPR003439">
    <property type="entry name" value="ABC_transporter-like_ATP-bd"/>
</dbReference>
<reference evidence="11" key="1">
    <citation type="journal article" date="2023" name="Insect Mol. Biol.">
        <title>Genome sequencing provides insights into the evolution of gene families encoding plant cell wall-degrading enzymes in longhorned beetles.</title>
        <authorList>
            <person name="Shin N.R."/>
            <person name="Okamura Y."/>
            <person name="Kirsch R."/>
            <person name="Pauchet Y."/>
        </authorList>
    </citation>
    <scope>NUCLEOTIDE SEQUENCE</scope>
    <source>
        <strain evidence="11">MMC_N1</strain>
    </source>
</reference>
<evidence type="ECO:0000256" key="2">
    <source>
        <dbReference type="ARBA" id="ARBA00022448"/>
    </source>
</evidence>
<keyword evidence="5" id="KW-0067">ATP-binding</keyword>
<keyword evidence="7 8" id="KW-0472">Membrane</keyword>
<dbReference type="InterPro" id="IPR044746">
    <property type="entry name" value="ABCC_6TM_D1"/>
</dbReference>
<dbReference type="Gene3D" id="1.20.1560.10">
    <property type="entry name" value="ABC transporter type 1, transmembrane domain"/>
    <property type="match status" value="1"/>
</dbReference>
<evidence type="ECO:0000256" key="4">
    <source>
        <dbReference type="ARBA" id="ARBA00022741"/>
    </source>
</evidence>
<evidence type="ECO:0000313" key="12">
    <source>
        <dbReference type="Proteomes" id="UP001162164"/>
    </source>
</evidence>
<accession>A0ABQ9J0Y8</accession>
<dbReference type="InterPro" id="IPR027417">
    <property type="entry name" value="P-loop_NTPase"/>
</dbReference>
<comment type="subcellular location">
    <subcellularLocation>
        <location evidence="1">Membrane</location>
        <topology evidence="1">Multi-pass membrane protein</topology>
    </subcellularLocation>
</comment>
<protein>
    <submittedName>
        <fullName evidence="11">Uncharacterized protein</fullName>
    </submittedName>
</protein>
<dbReference type="PROSITE" id="PS50929">
    <property type="entry name" value="ABC_TM1F"/>
    <property type="match status" value="1"/>
</dbReference>
<proteinExistence type="predicted"/>
<keyword evidence="4" id="KW-0547">Nucleotide-binding</keyword>
<dbReference type="Pfam" id="PF00664">
    <property type="entry name" value="ABC_membrane"/>
    <property type="match status" value="1"/>
</dbReference>
<evidence type="ECO:0000259" key="10">
    <source>
        <dbReference type="PROSITE" id="PS50929"/>
    </source>
</evidence>
<feature type="non-terminal residue" evidence="11">
    <location>
        <position position="1"/>
    </location>
</feature>
<dbReference type="Pfam" id="PF00005">
    <property type="entry name" value="ABC_tran"/>
    <property type="match status" value="1"/>
</dbReference>
<dbReference type="SUPFAM" id="SSF52540">
    <property type="entry name" value="P-loop containing nucleoside triphosphate hydrolases"/>
    <property type="match status" value="1"/>
</dbReference>
<keyword evidence="2" id="KW-0813">Transport</keyword>
<dbReference type="Gene3D" id="3.40.50.300">
    <property type="entry name" value="P-loop containing nucleotide triphosphate hydrolases"/>
    <property type="match status" value="2"/>
</dbReference>
<dbReference type="InterPro" id="IPR011527">
    <property type="entry name" value="ABC1_TM_dom"/>
</dbReference>
<dbReference type="InterPro" id="IPR036640">
    <property type="entry name" value="ABC1_TM_sf"/>
</dbReference>
<feature type="transmembrane region" description="Helical" evidence="8">
    <location>
        <begin position="24"/>
        <end position="46"/>
    </location>
</feature>
<keyword evidence="6 8" id="KW-1133">Transmembrane helix</keyword>
<evidence type="ECO:0000256" key="1">
    <source>
        <dbReference type="ARBA" id="ARBA00004141"/>
    </source>
</evidence>
<evidence type="ECO:0000256" key="6">
    <source>
        <dbReference type="ARBA" id="ARBA00022989"/>
    </source>
</evidence>
<dbReference type="CDD" id="cd18579">
    <property type="entry name" value="ABC_6TM_ABCC_D1"/>
    <property type="match status" value="1"/>
</dbReference>